<dbReference type="GO" id="GO:0000184">
    <property type="term" value="P:nuclear-transcribed mRNA catabolic process, nonsense-mediated decay"/>
    <property type="evidence" value="ECO:0007669"/>
    <property type="project" value="UniProtKB-KW"/>
</dbReference>
<feature type="compositionally biased region" description="Basic residues" evidence="13">
    <location>
        <begin position="235"/>
        <end position="250"/>
    </location>
</feature>
<evidence type="ECO:0000256" key="10">
    <source>
        <dbReference type="ARBA" id="ARBA00023161"/>
    </source>
</evidence>
<evidence type="ECO:0000313" key="15">
    <source>
        <dbReference type="EMBL" id="OZJ03085.1"/>
    </source>
</evidence>
<evidence type="ECO:0000256" key="11">
    <source>
        <dbReference type="ARBA" id="ARBA00023187"/>
    </source>
</evidence>
<accession>A0A261XXI7</accession>
<feature type="region of interest" description="Disordered" evidence="13">
    <location>
        <begin position="531"/>
        <end position="593"/>
    </location>
</feature>
<keyword evidence="8" id="KW-0810">Translation regulation</keyword>
<dbReference type="GO" id="GO:0035145">
    <property type="term" value="C:exon-exon junction complex"/>
    <property type="evidence" value="ECO:0007669"/>
    <property type="project" value="InterPro"/>
</dbReference>
<feature type="compositionally biased region" description="Polar residues" evidence="13">
    <location>
        <begin position="532"/>
        <end position="589"/>
    </location>
</feature>
<feature type="compositionally biased region" description="Low complexity" evidence="13">
    <location>
        <begin position="1"/>
        <end position="12"/>
    </location>
</feature>
<feature type="compositionally biased region" description="Basic and acidic residues" evidence="13">
    <location>
        <begin position="259"/>
        <end position="270"/>
    </location>
</feature>
<dbReference type="GO" id="GO:0006397">
    <property type="term" value="P:mRNA processing"/>
    <property type="evidence" value="ECO:0007669"/>
    <property type="project" value="UniProtKB-KW"/>
</dbReference>
<keyword evidence="7" id="KW-0509">mRNA transport</keyword>
<dbReference type="GO" id="GO:0005737">
    <property type="term" value="C:cytoplasm"/>
    <property type="evidence" value="ECO:0007669"/>
    <property type="project" value="UniProtKB-SubCell"/>
</dbReference>
<dbReference type="Proteomes" id="UP000242875">
    <property type="component" value="Unassembled WGS sequence"/>
</dbReference>
<evidence type="ECO:0000256" key="12">
    <source>
        <dbReference type="ARBA" id="ARBA00023242"/>
    </source>
</evidence>
<feature type="compositionally biased region" description="Basic and acidic residues" evidence="13">
    <location>
        <begin position="279"/>
        <end position="293"/>
    </location>
</feature>
<evidence type="ECO:0000256" key="5">
    <source>
        <dbReference type="ARBA" id="ARBA00022490"/>
    </source>
</evidence>
<feature type="compositionally biased region" description="Basic and acidic residues" evidence="13">
    <location>
        <begin position="75"/>
        <end position="90"/>
    </location>
</feature>
<evidence type="ECO:0000256" key="2">
    <source>
        <dbReference type="ARBA" id="ARBA00004496"/>
    </source>
</evidence>
<dbReference type="Pfam" id="PF09405">
    <property type="entry name" value="Btz"/>
    <property type="match status" value="1"/>
</dbReference>
<evidence type="ECO:0000256" key="7">
    <source>
        <dbReference type="ARBA" id="ARBA00022816"/>
    </source>
</evidence>
<comment type="similarity">
    <text evidence="3">Belongs to the CASC3 family.</text>
</comment>
<keyword evidence="10" id="KW-0866">Nonsense-mediated mRNA decay</keyword>
<evidence type="ECO:0000256" key="1">
    <source>
        <dbReference type="ARBA" id="ARBA00004123"/>
    </source>
</evidence>
<organism evidence="15 16">
    <name type="scientific">Bifiguratus adelaidae</name>
    <dbReference type="NCBI Taxonomy" id="1938954"/>
    <lineage>
        <taxon>Eukaryota</taxon>
        <taxon>Fungi</taxon>
        <taxon>Fungi incertae sedis</taxon>
        <taxon>Mucoromycota</taxon>
        <taxon>Mucoromycotina</taxon>
        <taxon>Endogonomycetes</taxon>
        <taxon>Endogonales</taxon>
        <taxon>Endogonales incertae sedis</taxon>
        <taxon>Bifiguratus</taxon>
    </lineage>
</organism>
<protein>
    <recommendedName>
        <fullName evidence="14">Btz domain-containing protein</fullName>
    </recommendedName>
</protein>
<evidence type="ECO:0000256" key="6">
    <source>
        <dbReference type="ARBA" id="ARBA00022664"/>
    </source>
</evidence>
<feature type="region of interest" description="Disordered" evidence="13">
    <location>
        <begin position="216"/>
        <end position="419"/>
    </location>
</feature>
<feature type="compositionally biased region" description="Basic and acidic residues" evidence="13">
    <location>
        <begin position="183"/>
        <end position="198"/>
    </location>
</feature>
<keyword evidence="5" id="KW-0963">Cytoplasm</keyword>
<evidence type="ECO:0000256" key="4">
    <source>
        <dbReference type="ARBA" id="ARBA00022448"/>
    </source>
</evidence>
<feature type="compositionally biased region" description="Polar residues" evidence="13">
    <location>
        <begin position="131"/>
        <end position="140"/>
    </location>
</feature>
<proteinExistence type="inferred from homology"/>
<dbReference type="GO" id="GO:0008380">
    <property type="term" value="P:RNA splicing"/>
    <property type="evidence" value="ECO:0007669"/>
    <property type="project" value="UniProtKB-KW"/>
</dbReference>
<evidence type="ECO:0000256" key="13">
    <source>
        <dbReference type="SAM" id="MobiDB-lite"/>
    </source>
</evidence>
<reference evidence="15 16" key="1">
    <citation type="journal article" date="2017" name="Mycologia">
        <title>Bifiguratus adelaidae, gen. et sp. nov., a new member of Mucoromycotina in endophytic and soil-dwelling habitats.</title>
        <authorList>
            <person name="Torres-Cruz T.J."/>
            <person name="Billingsley Tobias T.L."/>
            <person name="Almatruk M."/>
            <person name="Hesse C."/>
            <person name="Kuske C.R."/>
            <person name="Desiro A."/>
            <person name="Benucci G.M."/>
            <person name="Bonito G."/>
            <person name="Stajich J.E."/>
            <person name="Dunlap C."/>
            <person name="Arnold A.E."/>
            <person name="Porras-Alfaro A."/>
        </authorList>
    </citation>
    <scope>NUCLEOTIDE SEQUENCE [LARGE SCALE GENOMIC DNA]</scope>
    <source>
        <strain evidence="15 16">AZ0501</strain>
    </source>
</reference>
<name>A0A261XXI7_9FUNG</name>
<feature type="region of interest" description="Disordered" evidence="13">
    <location>
        <begin position="1"/>
        <end position="198"/>
    </location>
</feature>
<comment type="subcellular location">
    <subcellularLocation>
        <location evidence="2">Cytoplasm</location>
    </subcellularLocation>
    <subcellularLocation>
        <location evidence="1">Nucleus</location>
    </subcellularLocation>
</comment>
<feature type="domain" description="Btz" evidence="14">
    <location>
        <begin position="175"/>
        <end position="249"/>
    </location>
</feature>
<feature type="region of interest" description="Disordered" evidence="13">
    <location>
        <begin position="454"/>
        <end position="484"/>
    </location>
</feature>
<feature type="compositionally biased region" description="Basic and acidic residues" evidence="13">
    <location>
        <begin position="357"/>
        <end position="367"/>
    </location>
</feature>
<comment type="caution">
    <text evidence="15">The sequence shown here is derived from an EMBL/GenBank/DDBJ whole genome shotgun (WGS) entry which is preliminary data.</text>
</comment>
<keyword evidence="12" id="KW-0539">Nucleus</keyword>
<dbReference type="GO" id="GO:0006417">
    <property type="term" value="P:regulation of translation"/>
    <property type="evidence" value="ECO:0007669"/>
    <property type="project" value="UniProtKB-KW"/>
</dbReference>
<keyword evidence="4" id="KW-0813">Transport</keyword>
<dbReference type="GO" id="GO:0003729">
    <property type="term" value="F:mRNA binding"/>
    <property type="evidence" value="ECO:0007669"/>
    <property type="project" value="InterPro"/>
</dbReference>
<dbReference type="EMBL" id="MVBO01000105">
    <property type="protein sequence ID" value="OZJ03085.1"/>
    <property type="molecule type" value="Genomic_DNA"/>
</dbReference>
<feature type="compositionally biased region" description="Polar residues" evidence="13">
    <location>
        <begin position="398"/>
        <end position="409"/>
    </location>
</feature>
<keyword evidence="11" id="KW-0508">mRNA splicing</keyword>
<evidence type="ECO:0000256" key="3">
    <source>
        <dbReference type="ARBA" id="ARBA00009548"/>
    </source>
</evidence>
<evidence type="ECO:0000313" key="16">
    <source>
        <dbReference type="Proteomes" id="UP000242875"/>
    </source>
</evidence>
<evidence type="ECO:0000256" key="8">
    <source>
        <dbReference type="ARBA" id="ARBA00022845"/>
    </source>
</evidence>
<evidence type="ECO:0000259" key="14">
    <source>
        <dbReference type="Pfam" id="PF09405"/>
    </source>
</evidence>
<dbReference type="OrthoDB" id="3361414at2759"/>
<dbReference type="AlphaFoldDB" id="A0A261XXI7"/>
<keyword evidence="6" id="KW-0507">mRNA processing</keyword>
<gene>
    <name evidence="15" type="ORF">BZG36_03903</name>
</gene>
<dbReference type="InterPro" id="IPR018545">
    <property type="entry name" value="Btz_dom"/>
</dbReference>
<sequence length="764" mass="83472">MVLSGSEVGSESSVEEQSDIGSHLSVESSSDSELEESGQAPDHVAAANATGGDNTDNASLDHKAPEQAQGTDTAGRVEETSIMNDSRESAKSNAQIHGGRDKKGAKSAVRSRKQPNGMSKAATRPEAASSGKKTSQGIKKSTQEPKSVEHSQMVTVAEQMQDLSVEATDQSAEETNDSSVAQETKDSVRGLTSFEKRAAERREYRRKLVEDPSFVPHLGEFWGHDDRFRSAGLKNKSRRGGFRGRGRGMRRPYGPVRDYVADDRPSRADEDVGLSDNEAIPRKEERSLSDDSQSKAGNDAVESNNSEPITGSTKNGRSNTRNNRKEHSADIRSSFAQDGRWTHDGFNELLQMEEEEKQQNRDRKPNDTSRGGRIPRGRARPYFPKGLKAFENHDGASVNEQESSPGTQTPEKKEASTVDQTAHFAAAEQKAQIPSRRSSAMDNKGVSRLLTQAFSPGKRASGSDDSLEPIRPRGYLRNKEGTPATVPYMPSSGSHYGQMQQPFYHVPDQLRQQPLSFGQIPVSNAALPGATYHSTDTANHGSQNNLRASNHVSSDQSFTSQAYGKTLETQSSNQNQTSTHTPDNLQSSKADPRNFYTMVPGIAGPRADVVGYAPSSQVGNGKAASLGRGKGSGTYGTYTSNGLFVPVSDQPTNKPNTHRFKSANFHRRHPQYSNPNDLGTEGFPSGMETNGMVYYGYDPTQMYYYYPTQQTGTVVTNGAVPMTYTGVAPYVGASDPARPWKHQEGYVVPEQVMGQYMYYPQFYQ</sequence>
<feature type="compositionally biased region" description="Polar residues" evidence="13">
    <location>
        <begin position="294"/>
        <end position="321"/>
    </location>
</feature>
<keyword evidence="9" id="KW-0694">RNA-binding</keyword>
<dbReference type="GO" id="GO:0051028">
    <property type="term" value="P:mRNA transport"/>
    <property type="evidence" value="ECO:0007669"/>
    <property type="project" value="UniProtKB-KW"/>
</dbReference>
<evidence type="ECO:0000256" key="9">
    <source>
        <dbReference type="ARBA" id="ARBA00022884"/>
    </source>
</evidence>
<keyword evidence="16" id="KW-1185">Reference proteome</keyword>